<feature type="domain" description="DUF3857" evidence="3">
    <location>
        <begin position="69"/>
        <end position="193"/>
    </location>
</feature>
<evidence type="ECO:0000256" key="1">
    <source>
        <dbReference type="SAM" id="SignalP"/>
    </source>
</evidence>
<sequence>MNKFLPALFAFCLLSICVSAQNFPYGNYSQEEINLKRYAKDTTAHAVVLNEYGNTRIDVVSDDDIKIIYTYHVKIKIFDSKAFDKGIVEVPFYTEKDDMREKVDDIKGITTYLTDNGTVQRSELDPSKIVEVKENDYWSNSKFALPNIRNGCIIEYEYKVITPFWDKFPAWHFQDDIPKVYSEYEVHIPAFWTYNALLRGGLALTKNTSEVEKGCFSTHGSSCDCSHLVYGMANVPAFEVENYMTAPKNFKSAIYFNLSEYINPYRGNKVRVTKEWKDIDYNLKHADYFGNQIKHKDQLKKYTVPVVEGKTDDLTKAKAIYAYIQKNIKWNGIRSRGSDDGIRKALENHTGNVGDINLALVSALNSVDLDADAVLLSTRDNGLINRIYPVENEFDYVIAKVDIGGKTYMLDATDPLLGFGMLPLKCFNDQGRVMSLDKPSYWIDLGKEQRKSSTSSLDLTLQSDGKLKGTITIYSSGYQGYEKRSAIKKFNTLDEYIENIDEKLTKTKILKADVINVDSLDSPLEEKYEVEIDAFDNLDHNRLSFNPFIFDRITVNPFKLNERNYPVDWGMPSDDRFILTMHLPAEYAIESSPDGIALALPNQGGKFITNFTGNSNSFTFSNVLQFNKSVYAPEEYPYLKELYNKIISTERAEIVFKKKS</sequence>
<proteinExistence type="predicted"/>
<dbReference type="Gene3D" id="2.60.40.3140">
    <property type="match status" value="1"/>
</dbReference>
<accession>A0A934PTD2</accession>
<evidence type="ECO:0000259" key="2">
    <source>
        <dbReference type="Pfam" id="PF01841"/>
    </source>
</evidence>
<dbReference type="Pfam" id="PF01841">
    <property type="entry name" value="Transglut_core"/>
    <property type="match status" value="1"/>
</dbReference>
<protein>
    <submittedName>
        <fullName evidence="4">DUF3857 and transglutaminase domain-containing protein</fullName>
    </submittedName>
</protein>
<dbReference type="Proteomes" id="UP000613193">
    <property type="component" value="Unassembled WGS sequence"/>
</dbReference>
<evidence type="ECO:0000259" key="3">
    <source>
        <dbReference type="Pfam" id="PF12969"/>
    </source>
</evidence>
<name>A0A934PTD2_9SPHI</name>
<keyword evidence="1" id="KW-0732">Signal</keyword>
<evidence type="ECO:0000313" key="4">
    <source>
        <dbReference type="EMBL" id="MBK0379182.1"/>
    </source>
</evidence>
<dbReference type="AlphaFoldDB" id="A0A934PTD2"/>
<organism evidence="4 5">
    <name type="scientific">Mucilaginibacter segetis</name>
    <dbReference type="NCBI Taxonomy" id="2793071"/>
    <lineage>
        <taxon>Bacteria</taxon>
        <taxon>Pseudomonadati</taxon>
        <taxon>Bacteroidota</taxon>
        <taxon>Sphingobacteriia</taxon>
        <taxon>Sphingobacteriales</taxon>
        <taxon>Sphingobacteriaceae</taxon>
        <taxon>Mucilaginibacter</taxon>
    </lineage>
</organism>
<dbReference type="InterPro" id="IPR002931">
    <property type="entry name" value="Transglutaminase-like"/>
</dbReference>
<dbReference type="RefSeq" id="WP_200065618.1">
    <property type="nucleotide sequence ID" value="NZ_JAEHFW010000001.1"/>
</dbReference>
<dbReference type="Gene3D" id="3.10.620.30">
    <property type="match status" value="1"/>
</dbReference>
<feature type="domain" description="Transglutaminase-like" evidence="2">
    <location>
        <begin position="301"/>
        <end position="379"/>
    </location>
</feature>
<feature type="signal peptide" evidence="1">
    <location>
        <begin position="1"/>
        <end position="20"/>
    </location>
</feature>
<reference evidence="4" key="1">
    <citation type="submission" date="2020-12" db="EMBL/GenBank/DDBJ databases">
        <title>Bacterial novel species Mucilaginibacter sp. SD-g isolated from soil.</title>
        <authorList>
            <person name="Jung H.-Y."/>
        </authorList>
    </citation>
    <scope>NUCLEOTIDE SEQUENCE</scope>
    <source>
        <strain evidence="4">SD-g</strain>
    </source>
</reference>
<evidence type="ECO:0000313" key="5">
    <source>
        <dbReference type="Proteomes" id="UP000613193"/>
    </source>
</evidence>
<feature type="chain" id="PRO_5036952008" evidence="1">
    <location>
        <begin position="21"/>
        <end position="660"/>
    </location>
</feature>
<dbReference type="Pfam" id="PF12969">
    <property type="entry name" value="DUF3857"/>
    <property type="match status" value="1"/>
</dbReference>
<dbReference type="Gene3D" id="2.60.120.1130">
    <property type="match status" value="1"/>
</dbReference>
<gene>
    <name evidence="4" type="ORF">I5M19_07690</name>
</gene>
<dbReference type="EMBL" id="JAEHFW010000001">
    <property type="protein sequence ID" value="MBK0379182.1"/>
    <property type="molecule type" value="Genomic_DNA"/>
</dbReference>
<comment type="caution">
    <text evidence="4">The sequence shown here is derived from an EMBL/GenBank/DDBJ whole genome shotgun (WGS) entry which is preliminary data.</text>
</comment>
<dbReference type="InterPro" id="IPR024618">
    <property type="entry name" value="DUF3857"/>
</dbReference>
<dbReference type="SUPFAM" id="SSF54001">
    <property type="entry name" value="Cysteine proteinases"/>
    <property type="match status" value="1"/>
</dbReference>
<dbReference type="InterPro" id="IPR038765">
    <property type="entry name" value="Papain-like_cys_pep_sf"/>
</dbReference>
<keyword evidence="5" id="KW-1185">Reference proteome</keyword>